<proteinExistence type="predicted"/>
<dbReference type="Gene3D" id="3.40.720.10">
    <property type="entry name" value="Alkaline Phosphatase, subunit A"/>
    <property type="match status" value="1"/>
</dbReference>
<dbReference type="EMBL" id="BARS01027349">
    <property type="protein sequence ID" value="GAG10958.1"/>
    <property type="molecule type" value="Genomic_DNA"/>
</dbReference>
<gene>
    <name evidence="1" type="ORF">S01H1_42969</name>
</gene>
<protein>
    <submittedName>
        <fullName evidence="1">Uncharacterized protein</fullName>
    </submittedName>
</protein>
<name>X0VET8_9ZZZZ</name>
<evidence type="ECO:0000313" key="1">
    <source>
        <dbReference type="EMBL" id="GAG10958.1"/>
    </source>
</evidence>
<feature type="non-terminal residue" evidence="1">
    <location>
        <position position="265"/>
    </location>
</feature>
<reference evidence="1" key="1">
    <citation type="journal article" date="2014" name="Front. Microbiol.">
        <title>High frequency of phylogenetically diverse reductive dehalogenase-homologous genes in deep subseafloor sedimentary metagenomes.</title>
        <authorList>
            <person name="Kawai M."/>
            <person name="Futagami T."/>
            <person name="Toyoda A."/>
            <person name="Takaki Y."/>
            <person name="Nishi S."/>
            <person name="Hori S."/>
            <person name="Arai W."/>
            <person name="Tsubouchi T."/>
            <person name="Morono Y."/>
            <person name="Uchiyama I."/>
            <person name="Ito T."/>
            <person name="Fujiyama A."/>
            <person name="Inagaki F."/>
            <person name="Takami H."/>
        </authorList>
    </citation>
    <scope>NUCLEOTIDE SEQUENCE</scope>
    <source>
        <strain evidence="1">Expedition CK06-06</strain>
    </source>
</reference>
<comment type="caution">
    <text evidence="1">The sequence shown here is derived from an EMBL/GenBank/DDBJ whole genome shotgun (WGS) entry which is preliminary data.</text>
</comment>
<dbReference type="InterPro" id="IPR017850">
    <property type="entry name" value="Alkaline_phosphatase_core_sf"/>
</dbReference>
<dbReference type="AlphaFoldDB" id="X0VET8"/>
<dbReference type="Pfam" id="PF01663">
    <property type="entry name" value="Phosphodiest"/>
    <property type="match status" value="1"/>
</dbReference>
<sequence length="265" mass="30782">PGVHTHPDSYRFLRELTRTFEARAFSPARLLRLLSQALTHGLSPYTILPAVRAVVSLLADRSYLNWYQRFQRVFMAMSFDVFLHAYRRYRPDFATFYTPLPDTICHKYWCFHEPQHFENVTEAEVRRYGNVVGDTYAHIDACLGRLLRLLPSDTQICLVSDHGFRRMEHPRDRLVVVPKRLMQALGLRDEVVVTNLGHQVLVQPRRASASPLAQVLKVLGEARISDSELPVFSELEREKDSGIIRFWLNLNELKGMHTRIVLNNK</sequence>
<accession>X0VET8</accession>
<dbReference type="SUPFAM" id="SSF53649">
    <property type="entry name" value="Alkaline phosphatase-like"/>
    <property type="match status" value="1"/>
</dbReference>
<feature type="non-terminal residue" evidence="1">
    <location>
        <position position="1"/>
    </location>
</feature>
<organism evidence="1">
    <name type="scientific">marine sediment metagenome</name>
    <dbReference type="NCBI Taxonomy" id="412755"/>
    <lineage>
        <taxon>unclassified sequences</taxon>
        <taxon>metagenomes</taxon>
        <taxon>ecological metagenomes</taxon>
    </lineage>
</organism>
<dbReference type="InterPro" id="IPR002591">
    <property type="entry name" value="Phosphodiest/P_Trfase"/>
</dbReference>